<evidence type="ECO:0000256" key="2">
    <source>
        <dbReference type="ARBA" id="ARBA00023125"/>
    </source>
</evidence>
<dbReference type="GO" id="GO:0008270">
    <property type="term" value="F:zinc ion binding"/>
    <property type="evidence" value="ECO:0007669"/>
    <property type="project" value="InterPro"/>
</dbReference>
<organism evidence="7 8">
    <name type="scientific">Penicillium angulare</name>
    <dbReference type="NCBI Taxonomy" id="116970"/>
    <lineage>
        <taxon>Eukaryota</taxon>
        <taxon>Fungi</taxon>
        <taxon>Dikarya</taxon>
        <taxon>Ascomycota</taxon>
        <taxon>Pezizomycotina</taxon>
        <taxon>Eurotiomycetes</taxon>
        <taxon>Eurotiomycetidae</taxon>
        <taxon>Eurotiales</taxon>
        <taxon>Aspergillaceae</taxon>
        <taxon>Penicillium</taxon>
    </lineage>
</organism>
<dbReference type="CDD" id="cd00067">
    <property type="entry name" value="GAL4"/>
    <property type="match status" value="1"/>
</dbReference>
<comment type="caution">
    <text evidence="7">The sequence shown here is derived from an EMBL/GenBank/DDBJ whole genome shotgun (WGS) entry which is preliminary data.</text>
</comment>
<keyword evidence="3" id="KW-0804">Transcription</keyword>
<evidence type="ECO:0000313" key="8">
    <source>
        <dbReference type="Proteomes" id="UP001149165"/>
    </source>
</evidence>
<dbReference type="Pfam" id="PF00172">
    <property type="entry name" value="Zn_clus"/>
    <property type="match status" value="1"/>
</dbReference>
<dbReference type="InterPro" id="IPR050675">
    <property type="entry name" value="OAF3"/>
</dbReference>
<evidence type="ECO:0000259" key="6">
    <source>
        <dbReference type="PROSITE" id="PS50048"/>
    </source>
</evidence>
<dbReference type="InterPro" id="IPR021858">
    <property type="entry name" value="Fun_TF"/>
</dbReference>
<name>A0A9W9KHZ2_9EURO</name>
<dbReference type="Gene3D" id="4.10.240.10">
    <property type="entry name" value="Zn(2)-C6 fungal-type DNA-binding domain"/>
    <property type="match status" value="1"/>
</dbReference>
<dbReference type="SUPFAM" id="SSF57701">
    <property type="entry name" value="Zn2/Cys6 DNA-binding domain"/>
    <property type="match status" value="1"/>
</dbReference>
<evidence type="ECO:0000256" key="5">
    <source>
        <dbReference type="SAM" id="MobiDB-lite"/>
    </source>
</evidence>
<feature type="compositionally biased region" description="Low complexity" evidence="5">
    <location>
        <begin position="104"/>
        <end position="117"/>
    </location>
</feature>
<proteinExistence type="predicted"/>
<evidence type="ECO:0000256" key="1">
    <source>
        <dbReference type="ARBA" id="ARBA00023015"/>
    </source>
</evidence>
<dbReference type="GO" id="GO:0003677">
    <property type="term" value="F:DNA binding"/>
    <property type="evidence" value="ECO:0007669"/>
    <property type="project" value="UniProtKB-KW"/>
</dbReference>
<keyword evidence="4" id="KW-0539">Nucleus</keyword>
<reference evidence="7" key="2">
    <citation type="journal article" date="2023" name="IMA Fungus">
        <title>Comparative genomic study of the Penicillium genus elucidates a diverse pangenome and 15 lateral gene transfer events.</title>
        <authorList>
            <person name="Petersen C."/>
            <person name="Sorensen T."/>
            <person name="Nielsen M.R."/>
            <person name="Sondergaard T.E."/>
            <person name="Sorensen J.L."/>
            <person name="Fitzpatrick D.A."/>
            <person name="Frisvad J.C."/>
            <person name="Nielsen K.L."/>
        </authorList>
    </citation>
    <scope>NUCLEOTIDE SEQUENCE</scope>
    <source>
        <strain evidence="7">IBT 30069</strain>
    </source>
</reference>
<dbReference type="AlphaFoldDB" id="A0A9W9KHZ2"/>
<gene>
    <name evidence="7" type="ORF">N7456_003850</name>
</gene>
<evidence type="ECO:0000256" key="4">
    <source>
        <dbReference type="ARBA" id="ARBA00023242"/>
    </source>
</evidence>
<feature type="region of interest" description="Disordered" evidence="5">
    <location>
        <begin position="1"/>
        <end position="42"/>
    </location>
</feature>
<dbReference type="Proteomes" id="UP001149165">
    <property type="component" value="Unassembled WGS sequence"/>
</dbReference>
<feature type="region of interest" description="Disordered" evidence="5">
    <location>
        <begin position="99"/>
        <end position="148"/>
    </location>
</feature>
<protein>
    <recommendedName>
        <fullName evidence="6">Zn(2)-C6 fungal-type domain-containing protein</fullName>
    </recommendedName>
</protein>
<evidence type="ECO:0000256" key="3">
    <source>
        <dbReference type="ARBA" id="ARBA00023163"/>
    </source>
</evidence>
<feature type="domain" description="Zn(2)-C6 fungal-type" evidence="6">
    <location>
        <begin position="42"/>
        <end position="71"/>
    </location>
</feature>
<dbReference type="PANTHER" id="PTHR31069">
    <property type="entry name" value="OLEATE-ACTIVATED TRANSCRIPTION FACTOR 1-RELATED"/>
    <property type="match status" value="1"/>
</dbReference>
<dbReference type="OrthoDB" id="3431704at2759"/>
<dbReference type="GO" id="GO:0000981">
    <property type="term" value="F:DNA-binding transcription factor activity, RNA polymerase II-specific"/>
    <property type="evidence" value="ECO:0007669"/>
    <property type="project" value="InterPro"/>
</dbReference>
<keyword evidence="8" id="KW-1185">Reference proteome</keyword>
<dbReference type="PANTHER" id="PTHR31069:SF28">
    <property type="entry name" value="ZN(II)2CYS6 TRANSCRIPTION FACTOR (EUROFUNG)"/>
    <property type="match status" value="1"/>
</dbReference>
<feature type="region of interest" description="Disordered" evidence="5">
    <location>
        <begin position="257"/>
        <end position="277"/>
    </location>
</feature>
<sequence>MSESAAQQPPEPPKGKGRKAADPNAPVRKRRKRTVVSGAPDDCFTCSKRGARCDRRRPYCSQCLELGRECSGYKTTLTWGLGVASRGKLRGQKLPVMDNAAEGPAKSSAKPSQAQKSLPTPPQNRTAPRDSKPAAPAPDPAISAGMGFSNMNAAGLDAMDSNTWRQSSISNTPDSFNMTWSMDMPDPHTLSSAPAIPPQISGLPMPSQPGASNRLSPSMASVVSVKSEGSGSYPGVSPETTFASPLWPVAKNWAASHGRSPIQERSPKQEVDEEYERTNPESSILWNAGHSPSYSQLLLARSIGRTPRLRYLIGYFTEVIAPMIVAFDSPTNPFKTHVLRLALESEALQEAIATLSTSNLRQRRERNHMSTERTLPARMSSMAHRALTDEAFQDKYGMSVPEGYAREENHHRAMAVKALNADLADPHRRLSDSVLATLLVLCLFHGCDTGVAEFRTQFAGVTRLLAIRMRHSRALTDNLKWFIRMFSWLDTLTATTNDRDVQLRGRCLDISSITDGEWGLENLAGCDGRLFKLISQLGRLNLLSQDQQPTESTSPSDVSVPTTSLPPDMLFPGWASVTGPTGPSYQFNSEYGFSIPTPPASDAQARKPSSPAFWTEWYSLRQRLESWRFDPPVTTTMPSPPPSISPTNPSWNSPTFIPESSPSAPSVTYHVAIENLSDVYQISECFRHAALLYCERLAEPSLPSRHPRIQHLVHLAMHCIRAVQSDVYLLWPLFIVGSECVQEDHRAVVRARCKDISKDSGFVNNISCLELLEKIWMEHSDESPYPVYPSELGSASLLNSGLGSAPSQAFRWARVMQAKRGEGEYMVA</sequence>
<keyword evidence="2" id="KW-0238">DNA-binding</keyword>
<dbReference type="EMBL" id="JAPQKH010000003">
    <property type="protein sequence ID" value="KAJ5107175.1"/>
    <property type="molecule type" value="Genomic_DNA"/>
</dbReference>
<keyword evidence="1" id="KW-0805">Transcription regulation</keyword>
<accession>A0A9W9KHZ2</accession>
<dbReference type="PROSITE" id="PS50048">
    <property type="entry name" value="ZN2_CY6_FUNGAL_2"/>
    <property type="match status" value="1"/>
</dbReference>
<dbReference type="InterPro" id="IPR036864">
    <property type="entry name" value="Zn2-C6_fun-type_DNA-bd_sf"/>
</dbReference>
<reference evidence="7" key="1">
    <citation type="submission" date="2022-11" db="EMBL/GenBank/DDBJ databases">
        <authorList>
            <person name="Petersen C."/>
        </authorList>
    </citation>
    <scope>NUCLEOTIDE SEQUENCE</scope>
    <source>
        <strain evidence="7">IBT 30069</strain>
    </source>
</reference>
<evidence type="ECO:0000313" key="7">
    <source>
        <dbReference type="EMBL" id="KAJ5107175.1"/>
    </source>
</evidence>
<dbReference type="InterPro" id="IPR001138">
    <property type="entry name" value="Zn2Cys6_DnaBD"/>
</dbReference>
<dbReference type="Pfam" id="PF11951">
    <property type="entry name" value="Fungal_trans_2"/>
    <property type="match status" value="1"/>
</dbReference>